<dbReference type="RefSeq" id="XP_024571778.1">
    <property type="nucleotide sequence ID" value="XM_024723859.1"/>
</dbReference>
<reference evidence="2" key="1">
    <citation type="submission" date="2014-09" db="EMBL/GenBank/DDBJ databases">
        <authorList>
            <person name="Sharma Rahul"/>
            <person name="Thines Marco"/>
        </authorList>
    </citation>
    <scope>NUCLEOTIDE SEQUENCE [LARGE SCALE GENOMIC DNA]</scope>
</reference>
<dbReference type="AlphaFoldDB" id="A0A0P1A5L5"/>
<dbReference type="OrthoDB" id="70850at2759"/>
<protein>
    <submittedName>
        <fullName evidence="1">Uncharacterized protein</fullName>
    </submittedName>
</protein>
<name>A0A0P1A5L5_PLAHL</name>
<accession>A0A0P1A5L5</accession>
<dbReference type="EMBL" id="CCYD01000041">
    <property type="protein sequence ID" value="CEG35409.1"/>
    <property type="molecule type" value="Genomic_DNA"/>
</dbReference>
<dbReference type="Proteomes" id="UP000054928">
    <property type="component" value="Unassembled WGS sequence"/>
</dbReference>
<dbReference type="OMA" id="QCESCSN"/>
<organism evidence="1 2">
    <name type="scientific">Plasmopara halstedii</name>
    <name type="common">Downy mildew of sunflower</name>
    <dbReference type="NCBI Taxonomy" id="4781"/>
    <lineage>
        <taxon>Eukaryota</taxon>
        <taxon>Sar</taxon>
        <taxon>Stramenopiles</taxon>
        <taxon>Oomycota</taxon>
        <taxon>Peronosporomycetes</taxon>
        <taxon>Peronosporales</taxon>
        <taxon>Peronosporaceae</taxon>
        <taxon>Plasmopara</taxon>
    </lineage>
</organism>
<dbReference type="PANTHER" id="PTHR38585:SF1">
    <property type="entry name" value="TRANSMEMBRANE PROTEIN"/>
    <property type="match status" value="1"/>
</dbReference>
<proteinExistence type="predicted"/>
<dbReference type="PANTHER" id="PTHR38585">
    <property type="entry name" value="TRANSMEMBRANE PROTEIN"/>
    <property type="match status" value="1"/>
</dbReference>
<sequence>MDSWVDATVQQLRRHFTSAQSISVYEALTAHVLDAATGGAIFLCGISVAQVAQKLLHIGSASGFFLPQALGTAAVASSSVLALHFASIPRDVYQEIAARSRSTKEQSWLVLGKRHLQPPTALRLVHSRVLERWGNLAHAPYPVYMAMGVLCFKILGGRMSALAPSPFANLGAFHLKKASLPATVEYATSVERGIIQEFGRLYGCHTCGVKQGVRYHADHMPPKLLGSRTDNQFFRKFLGQKTTFRFYPQCESCSNQQGNVVKQLKSTLKMHLLSFRAYHATGLWLTLLCTGGLYVSGSNFHETSEVYNSEDTTSTRSSEFSLLVLLRERERKLRRKRGIVSDLSQLAVIDKELKTLQECKTAIKADIKRQKAHSIT</sequence>
<dbReference type="STRING" id="4781.A0A0P1A5L5"/>
<keyword evidence="2" id="KW-1185">Reference proteome</keyword>
<dbReference type="GeneID" id="36404586"/>
<evidence type="ECO:0000313" key="2">
    <source>
        <dbReference type="Proteomes" id="UP000054928"/>
    </source>
</evidence>
<evidence type="ECO:0000313" key="1">
    <source>
        <dbReference type="EMBL" id="CEG35409.1"/>
    </source>
</evidence>